<evidence type="ECO:0000313" key="1">
    <source>
        <dbReference type="EMBL" id="GCD63731.1"/>
    </source>
</evidence>
<dbReference type="Proteomes" id="UP000287385">
    <property type="component" value="Unassembled WGS sequence"/>
</dbReference>
<protein>
    <submittedName>
        <fullName evidence="1">Uncharacterized protein</fullName>
    </submittedName>
</protein>
<evidence type="ECO:0000313" key="2">
    <source>
        <dbReference type="Proteomes" id="UP000287385"/>
    </source>
</evidence>
<sequence>MPNIIQKSFKESAFQIPEDIISNKKRPESTVIAMILSRSDALDIARHVLEIEAYRDPIDGENFELHDISIGLAVIAIRLSDLSSEVENALMEAVKDATQSGLMQAVLIYNLIEEVFRLDFYPSSIDPDIRSTYIREEEEKVIKRVSDQKDSIVPAITLAQTIDTLPKMELVKNPINVNRMLGFIREGAAKAIFLCKPDRQPVVDLLIAEECSDAVSR</sequence>
<dbReference type="RefSeq" id="WP_124297672.1">
    <property type="nucleotide sequence ID" value="NZ_BDEV01000120.1"/>
</dbReference>
<keyword evidence="2" id="KW-1185">Reference proteome</keyword>
<accession>A0A401X760</accession>
<name>A0A401X760_ACEPA</name>
<proteinExistence type="predicted"/>
<dbReference type="AlphaFoldDB" id="A0A401X760"/>
<reference evidence="1 2" key="1">
    <citation type="submission" date="2016-06" db="EMBL/GenBank/DDBJ databases">
        <title>Acetobacter pasteurianus NBRC 3278 whole genome sequencing project.</title>
        <authorList>
            <person name="Matsutani M."/>
            <person name="Shiwa Y."/>
            <person name="Okamoto-Kainuma A."/>
            <person name="Ishikawa M."/>
            <person name="Koizumi Y."/>
            <person name="Yoshikawa H."/>
            <person name="Yakushi T."/>
            <person name="Matsushita K."/>
        </authorList>
    </citation>
    <scope>NUCLEOTIDE SEQUENCE [LARGE SCALE GENOMIC DNA]</scope>
    <source>
        <strain evidence="1 2">NBRC 3278</strain>
    </source>
</reference>
<dbReference type="EMBL" id="BDEV01000120">
    <property type="protein sequence ID" value="GCD63731.1"/>
    <property type="molecule type" value="Genomic_DNA"/>
</dbReference>
<gene>
    <name evidence="1" type="ORF">NBRC3278_2824</name>
</gene>
<organism evidence="1 2">
    <name type="scientific">Acetobacter pasteurianus NBRC 3278</name>
    <dbReference type="NCBI Taxonomy" id="1226660"/>
    <lineage>
        <taxon>Bacteria</taxon>
        <taxon>Pseudomonadati</taxon>
        <taxon>Pseudomonadota</taxon>
        <taxon>Alphaproteobacteria</taxon>
        <taxon>Acetobacterales</taxon>
        <taxon>Acetobacteraceae</taxon>
        <taxon>Acetobacter</taxon>
    </lineage>
</organism>
<comment type="caution">
    <text evidence="1">The sequence shown here is derived from an EMBL/GenBank/DDBJ whole genome shotgun (WGS) entry which is preliminary data.</text>
</comment>